<gene>
    <name evidence="3" type="ORF">SAMN04515678_11447</name>
</gene>
<proteinExistence type="predicted"/>
<accession>A0A1I2CQV3</accession>
<keyword evidence="1" id="KW-0812">Transmembrane</keyword>
<evidence type="ECO:0000256" key="1">
    <source>
        <dbReference type="SAM" id="Phobius"/>
    </source>
</evidence>
<keyword evidence="4" id="KW-1185">Reference proteome</keyword>
<protein>
    <submittedName>
        <fullName evidence="3">Uncharacterized protein</fullName>
    </submittedName>
</protein>
<dbReference type="EMBL" id="FOMS01000014">
    <property type="protein sequence ID" value="SFE70676.1"/>
    <property type="molecule type" value="Genomic_DNA"/>
</dbReference>
<dbReference type="AlphaFoldDB" id="A0A1I2CQV3"/>
<evidence type="ECO:0000313" key="4">
    <source>
        <dbReference type="Proteomes" id="UP000325289"/>
    </source>
</evidence>
<keyword evidence="2" id="KW-0732">Signal</keyword>
<keyword evidence="1" id="KW-0472">Membrane</keyword>
<reference evidence="3 4" key="1">
    <citation type="submission" date="2016-10" db="EMBL/GenBank/DDBJ databases">
        <authorList>
            <person name="Varghese N."/>
            <person name="Submissions S."/>
        </authorList>
    </citation>
    <scope>NUCLEOTIDE SEQUENCE [LARGE SCALE GENOMIC DNA]</scope>
    <source>
        <strain evidence="4">YIM D21,KCTC 23444,ACCC 10710</strain>
    </source>
</reference>
<organism evidence="3 4">
    <name type="scientific">Roseivivax sediminis</name>
    <dbReference type="NCBI Taxonomy" id="936889"/>
    <lineage>
        <taxon>Bacteria</taxon>
        <taxon>Pseudomonadati</taxon>
        <taxon>Pseudomonadota</taxon>
        <taxon>Alphaproteobacteria</taxon>
        <taxon>Rhodobacterales</taxon>
        <taxon>Roseobacteraceae</taxon>
        <taxon>Roseivivax</taxon>
    </lineage>
</organism>
<sequence>MRPHVSKPLRFVALPIAVGAACLPVSAQAYVGPGASLTAIGMLIALVAAILLALVGFVWYPMKRVMRNRADRQDARTMGASDERRRE</sequence>
<dbReference type="PROSITE" id="PS51257">
    <property type="entry name" value="PROKAR_LIPOPROTEIN"/>
    <property type="match status" value="1"/>
</dbReference>
<keyword evidence="1" id="KW-1133">Transmembrane helix</keyword>
<name>A0A1I2CQV3_9RHOB</name>
<evidence type="ECO:0000256" key="2">
    <source>
        <dbReference type="SAM" id="SignalP"/>
    </source>
</evidence>
<dbReference type="Proteomes" id="UP000325289">
    <property type="component" value="Unassembled WGS sequence"/>
</dbReference>
<feature type="transmembrane region" description="Helical" evidence="1">
    <location>
        <begin position="37"/>
        <end position="60"/>
    </location>
</feature>
<feature type="chain" id="PRO_5009302160" evidence="2">
    <location>
        <begin position="30"/>
        <end position="87"/>
    </location>
</feature>
<evidence type="ECO:0000313" key="3">
    <source>
        <dbReference type="EMBL" id="SFE70676.1"/>
    </source>
</evidence>
<feature type="signal peptide" evidence="2">
    <location>
        <begin position="1"/>
        <end position="29"/>
    </location>
</feature>